<organism evidence="1 2">
    <name type="scientific">Paracoccus cavernae</name>
    <dbReference type="NCBI Taxonomy" id="1571207"/>
    <lineage>
        <taxon>Bacteria</taxon>
        <taxon>Pseudomonadati</taxon>
        <taxon>Pseudomonadota</taxon>
        <taxon>Alphaproteobacteria</taxon>
        <taxon>Rhodobacterales</taxon>
        <taxon>Paracoccaceae</taxon>
        <taxon>Paracoccus</taxon>
    </lineage>
</organism>
<comment type="caution">
    <text evidence="1">The sequence shown here is derived from an EMBL/GenBank/DDBJ whole genome shotgun (WGS) entry which is preliminary data.</text>
</comment>
<reference evidence="2" key="1">
    <citation type="journal article" date="2019" name="Int. J. Syst. Evol. Microbiol.">
        <title>The Global Catalogue of Microorganisms (GCM) 10K type strain sequencing project: providing services to taxonomists for standard genome sequencing and annotation.</title>
        <authorList>
            <consortium name="The Broad Institute Genomics Platform"/>
            <consortium name="The Broad Institute Genome Sequencing Center for Infectious Disease"/>
            <person name="Wu L."/>
            <person name="Ma J."/>
        </authorList>
    </citation>
    <scope>NUCLEOTIDE SEQUENCE [LARGE SCALE GENOMIC DNA]</scope>
    <source>
        <strain evidence="2">CECT 8482</strain>
    </source>
</reference>
<accession>A0ABT8D767</accession>
<dbReference type="Proteomes" id="UP001243846">
    <property type="component" value="Unassembled WGS sequence"/>
</dbReference>
<evidence type="ECO:0000313" key="2">
    <source>
        <dbReference type="Proteomes" id="UP001243846"/>
    </source>
</evidence>
<keyword evidence="2" id="KW-1185">Reference proteome</keyword>
<protein>
    <submittedName>
        <fullName evidence="1">Acylphosphatase</fullName>
    </submittedName>
</protein>
<sequence>MEGRVDSDRFPPWIERHAQKLGLLCRIEAQRGDRLEAVISGPPELLDAMEMACLLGPIQVWVDQIDRLPLNSRPEV</sequence>
<name>A0ABT8D767_9RHOB</name>
<dbReference type="EMBL" id="JAUFRC010000001">
    <property type="protein sequence ID" value="MDN3712592.1"/>
    <property type="molecule type" value="Genomic_DNA"/>
</dbReference>
<gene>
    <name evidence="1" type="ORF">QWZ10_14080</name>
</gene>
<dbReference type="InterPro" id="IPR036046">
    <property type="entry name" value="Acylphosphatase-like_dom_sf"/>
</dbReference>
<proteinExistence type="predicted"/>
<dbReference type="SUPFAM" id="SSF54975">
    <property type="entry name" value="Acylphosphatase/BLUF domain-like"/>
    <property type="match status" value="1"/>
</dbReference>
<evidence type="ECO:0000313" key="1">
    <source>
        <dbReference type="EMBL" id="MDN3712592.1"/>
    </source>
</evidence>